<dbReference type="Proteomes" id="UP000008888">
    <property type="component" value="Chromosome"/>
</dbReference>
<evidence type="ECO:0000313" key="3">
    <source>
        <dbReference type="Proteomes" id="UP000008888"/>
    </source>
</evidence>
<accession>G0A0E8</accession>
<evidence type="ECO:0000313" key="2">
    <source>
        <dbReference type="EMBL" id="AEG02454.1"/>
    </source>
</evidence>
<dbReference type="eggNOG" id="ENOG502Z7KU">
    <property type="taxonomic scope" value="Bacteria"/>
</dbReference>
<dbReference type="PROSITE" id="PS51257">
    <property type="entry name" value="PROKAR_LIPOPROTEIN"/>
    <property type="match status" value="1"/>
</dbReference>
<keyword evidence="3" id="KW-1185">Reference proteome</keyword>
<dbReference type="AlphaFoldDB" id="G0A0E8"/>
<dbReference type="RefSeq" id="WP_013820670.1">
    <property type="nucleotide sequence ID" value="NC_015572.1"/>
</dbReference>
<evidence type="ECO:0008006" key="4">
    <source>
        <dbReference type="Google" id="ProtNLM"/>
    </source>
</evidence>
<name>G0A0E8_METMM</name>
<proteinExistence type="predicted"/>
<gene>
    <name evidence="2" type="ordered locus">Metme_4101</name>
</gene>
<reference evidence="3" key="3">
    <citation type="submission" date="2011-05" db="EMBL/GenBank/DDBJ databases">
        <title>Complete sequence of Methylomonas methanica MC09.</title>
        <authorList>
            <consortium name="US DOE Joint Genome Institute"/>
            <person name="Lucas S."/>
            <person name="Han J."/>
            <person name="Lapidus A."/>
            <person name="Cheng J.-F."/>
            <person name="Goodwin L."/>
            <person name="Pitluck S."/>
            <person name="Peters L."/>
            <person name="Mikhailova N."/>
            <person name="Teshima H."/>
            <person name="Han C."/>
            <person name="Tapia R."/>
            <person name="Land M."/>
            <person name="Hauser L."/>
            <person name="Kyrpides N."/>
            <person name="Ivanova N."/>
            <person name="Pagani I."/>
            <person name="Stein L."/>
            <person name="Woyke T."/>
        </authorList>
    </citation>
    <scope>NUCLEOTIDE SEQUENCE [LARGE SCALE GENOMIC DNA]</scope>
    <source>
        <strain evidence="3">MC09</strain>
    </source>
</reference>
<dbReference type="EMBL" id="CP002738">
    <property type="protein sequence ID" value="AEG02454.1"/>
    <property type="molecule type" value="Genomic_DNA"/>
</dbReference>
<reference key="2">
    <citation type="submission" date="2011-05" db="EMBL/GenBank/DDBJ databases">
        <title>Complete genome sequence of the aerobic marine methanotroph Methylomonas methanica MC09.</title>
        <authorList>
            <person name="Boden R."/>
            <person name="Cunliffe M."/>
            <person name="Scanlan J."/>
            <person name="Moussard H."/>
            <person name="Kits K.D."/>
            <person name="Klotz M."/>
            <person name="Jetten M."/>
            <person name="Vuilleumier S."/>
            <person name="Han J."/>
            <person name="Peters L."/>
            <person name="Mikhailova N."/>
            <person name="Teshima H."/>
            <person name="Tapia R."/>
            <person name="Kyrpides N."/>
            <person name="Ivanova N."/>
            <person name="Pagani I."/>
            <person name="Cheng J.-F."/>
            <person name="Goodwin L."/>
            <person name="Han C."/>
            <person name="Hauser L."/>
            <person name="Land M."/>
            <person name="Lapidus A."/>
            <person name="Lucas S."/>
            <person name="Pitluck S."/>
            <person name="Woyke T."/>
            <person name="Stein L.Y."/>
            <person name="Murrell C."/>
        </authorList>
    </citation>
    <scope>NUCLEOTIDE SEQUENCE</scope>
    <source>
        <strain>MC09</strain>
    </source>
</reference>
<dbReference type="STRING" id="857087.Metme_4101"/>
<protein>
    <recommendedName>
        <fullName evidence="4">Lipoprotein</fullName>
    </recommendedName>
</protein>
<keyword evidence="1" id="KW-0732">Signal</keyword>
<feature type="signal peptide" evidence="1">
    <location>
        <begin position="1"/>
        <end position="22"/>
    </location>
</feature>
<sequence length="493" mass="54835">MKRKLSLFALTGLLAIGLQACAVRQPLVLPVKPEAADCERFFRDMDDRVDEFGVADAAAARITDFPALRVDRFLASFAGADLTLDAYAAWLERLRGLDEVARLSEWRNLPDQAKPGLPTMADADLVQTVSRCGRILTQRIMKSPGQRTRLLSEIQVPDAYSSWQRLFGLYFLSRWAIVDGVRQLQQEIREPFLVPEQQKIKGLLIRYAPPVSPAIGAADVGKILAESAANPLGIPEPSASQLEQLYSAYAPTWIVDTQSADDRIGTVGIDDHGEAYVDPQKPSVYRLASHTRFEGRVLLQLNYLIWFPARPSSGPLDIYAGQFDGLIWRVTLRMDGRTLAYDSIHPCGCYYQIFPGEGVRVAQPLDGSEPILTPTPILAHQPGERVAVKIAAGNHFINGIAAQRQSPDAEQYGWLDYNTLRSLPVPNGGYRSLFDPDGLVPGSERPERFLLWPMGVPSAGAMRQWGTHAIAFLGKRHFDDPRLLEKLLRPLWE</sequence>
<dbReference type="OrthoDB" id="5405204at2"/>
<dbReference type="KEGG" id="mmt:Metme_4101"/>
<organism evidence="2 3">
    <name type="scientific">Methylomonas methanica (strain DSM 25384 / MC09)</name>
    <dbReference type="NCBI Taxonomy" id="857087"/>
    <lineage>
        <taxon>Bacteria</taxon>
        <taxon>Pseudomonadati</taxon>
        <taxon>Pseudomonadota</taxon>
        <taxon>Gammaproteobacteria</taxon>
        <taxon>Methylococcales</taxon>
        <taxon>Methylococcaceae</taxon>
        <taxon>Methylomonas</taxon>
    </lineage>
</organism>
<feature type="chain" id="PRO_5003396305" description="Lipoprotein" evidence="1">
    <location>
        <begin position="23"/>
        <end position="493"/>
    </location>
</feature>
<reference evidence="2 3" key="1">
    <citation type="journal article" date="2011" name="J. Bacteriol.">
        <title>Complete Genome Sequence of the Aerobic Marine Methanotroph Methylomonas methanica MC09.</title>
        <authorList>
            <person name="Boden R."/>
            <person name="Cunliffe M."/>
            <person name="Scanlan J."/>
            <person name="Moussard H."/>
            <person name="Kits K.D."/>
            <person name="Klotz M.G."/>
            <person name="Jetten M.S."/>
            <person name="Vuilleumier S."/>
            <person name="Han J."/>
            <person name="Peters L."/>
            <person name="Mikhailova N."/>
            <person name="Teshima H."/>
            <person name="Tapia R."/>
            <person name="Kyrpides N."/>
            <person name="Ivanova N."/>
            <person name="Pagani I."/>
            <person name="Cheng J.F."/>
            <person name="Goodwin L."/>
            <person name="Han C."/>
            <person name="Hauser L."/>
            <person name="Land M.L."/>
            <person name="Lapidus A."/>
            <person name="Lucas S."/>
            <person name="Pitluck S."/>
            <person name="Woyke T."/>
            <person name="Stein L."/>
            <person name="Murrell J.C."/>
        </authorList>
    </citation>
    <scope>NUCLEOTIDE SEQUENCE [LARGE SCALE GENOMIC DNA]</scope>
    <source>
        <strain evidence="2 3">MC09</strain>
    </source>
</reference>
<evidence type="ECO:0000256" key="1">
    <source>
        <dbReference type="SAM" id="SignalP"/>
    </source>
</evidence>
<dbReference type="HOGENOM" id="CLU_041904_0_0_6"/>